<evidence type="ECO:0000313" key="7">
    <source>
        <dbReference type="EMBL" id="RDU38625.1"/>
    </source>
</evidence>
<feature type="domain" description="4Fe-4S ferredoxin-type" evidence="6">
    <location>
        <begin position="279"/>
        <end position="307"/>
    </location>
</feature>
<dbReference type="Proteomes" id="UP000257144">
    <property type="component" value="Unassembled WGS sequence"/>
</dbReference>
<dbReference type="PANTHER" id="PTHR43687:SF1">
    <property type="entry name" value="FERREDOXIN III"/>
    <property type="match status" value="1"/>
</dbReference>
<dbReference type="AlphaFoldDB" id="A0A3D8GW13"/>
<feature type="compositionally biased region" description="Basic and acidic residues" evidence="5">
    <location>
        <begin position="169"/>
        <end position="190"/>
    </location>
</feature>
<evidence type="ECO:0000256" key="2">
    <source>
        <dbReference type="ARBA" id="ARBA00022723"/>
    </source>
</evidence>
<evidence type="ECO:0000259" key="6">
    <source>
        <dbReference type="PROSITE" id="PS51379"/>
    </source>
</evidence>
<dbReference type="Pfam" id="PF12838">
    <property type="entry name" value="Fer4_7"/>
    <property type="match status" value="1"/>
</dbReference>
<dbReference type="GO" id="GO:0051539">
    <property type="term" value="F:4 iron, 4 sulfur cluster binding"/>
    <property type="evidence" value="ECO:0007669"/>
    <property type="project" value="UniProtKB-KW"/>
</dbReference>
<dbReference type="InterPro" id="IPR050572">
    <property type="entry name" value="Fe-S_Ferredoxin"/>
</dbReference>
<keyword evidence="8" id="KW-1185">Reference proteome</keyword>
<dbReference type="EMBL" id="QNQT01000001">
    <property type="protein sequence ID" value="RDU38625.1"/>
    <property type="molecule type" value="Genomic_DNA"/>
</dbReference>
<keyword evidence="4" id="KW-0411">Iron-sulfur</keyword>
<dbReference type="PANTHER" id="PTHR43687">
    <property type="entry name" value="ADENYLYLSULFATE REDUCTASE, BETA SUBUNIT"/>
    <property type="match status" value="1"/>
</dbReference>
<feature type="domain" description="4Fe-4S ferredoxin-type" evidence="6">
    <location>
        <begin position="69"/>
        <end position="98"/>
    </location>
</feature>
<dbReference type="InterPro" id="IPR017900">
    <property type="entry name" value="4Fe4S_Fe_S_CS"/>
</dbReference>
<gene>
    <name evidence="7" type="ORF">DRW41_03430</name>
</gene>
<dbReference type="PROSITE" id="PS00198">
    <property type="entry name" value="4FE4S_FER_1"/>
    <property type="match status" value="2"/>
</dbReference>
<feature type="domain" description="4Fe-4S ferredoxin-type" evidence="6">
    <location>
        <begin position="308"/>
        <end position="337"/>
    </location>
</feature>
<dbReference type="GO" id="GO:0046872">
    <property type="term" value="F:metal ion binding"/>
    <property type="evidence" value="ECO:0007669"/>
    <property type="project" value="UniProtKB-KW"/>
</dbReference>
<comment type="caution">
    <text evidence="7">The sequence shown here is derived from an EMBL/GenBank/DDBJ whole genome shotgun (WGS) entry which is preliminary data.</text>
</comment>
<sequence>MNNKYQSFRYTMKEKGLELRQVSILTNWLESLAGEIELTTVCRRAHSPKSSCTKCISACPEQAIYISESGLAIDSTLCTNCGLCVPACPVQAIHGRSPERTVIGNILLLDDGPLPGVEELLYFYKKGANTLYFGPMSNGSPDALKVADSLLAGLGLPPFKVVCSLHADSKRNGSEKDDTRLEVSREDGSRQEVFTTGVMREDRSGREASTAGVSREDRPGREASTAGVSQENHRSRRQFFLQAFWESKKIAAKTLTPAKWRFNHCEFSLAGMFPNASLFKVELDQRSCNFCEACFKMCKQHVFTIKKNALEIHHVNCNGCGLCADICEMGAVRVLVKASQFLHVEYPLTQAECGECGNPYYGWPQNGIEAQTCLACKNRKSLGYLSPYIT</sequence>
<evidence type="ECO:0000313" key="8">
    <source>
        <dbReference type="Proteomes" id="UP000257144"/>
    </source>
</evidence>
<proteinExistence type="predicted"/>
<organism evidence="7 8">
    <name type="scientific">Neobacillus piezotolerans</name>
    <dbReference type="NCBI Taxonomy" id="2259171"/>
    <lineage>
        <taxon>Bacteria</taxon>
        <taxon>Bacillati</taxon>
        <taxon>Bacillota</taxon>
        <taxon>Bacilli</taxon>
        <taxon>Bacillales</taxon>
        <taxon>Bacillaceae</taxon>
        <taxon>Neobacillus</taxon>
    </lineage>
</organism>
<dbReference type="OrthoDB" id="9798098at2"/>
<keyword evidence="1" id="KW-0004">4Fe-4S</keyword>
<feature type="region of interest" description="Disordered" evidence="5">
    <location>
        <begin position="169"/>
        <end position="234"/>
    </location>
</feature>
<dbReference type="SUPFAM" id="SSF54862">
    <property type="entry name" value="4Fe-4S ferredoxins"/>
    <property type="match status" value="2"/>
</dbReference>
<name>A0A3D8GW13_9BACI</name>
<accession>A0A3D8GW13</accession>
<evidence type="ECO:0000256" key="1">
    <source>
        <dbReference type="ARBA" id="ARBA00022485"/>
    </source>
</evidence>
<keyword evidence="2" id="KW-0479">Metal-binding</keyword>
<evidence type="ECO:0000256" key="3">
    <source>
        <dbReference type="ARBA" id="ARBA00023004"/>
    </source>
</evidence>
<evidence type="ECO:0000256" key="4">
    <source>
        <dbReference type="ARBA" id="ARBA00023014"/>
    </source>
</evidence>
<dbReference type="RefSeq" id="WP_115450542.1">
    <property type="nucleotide sequence ID" value="NZ_QNQT01000001.1"/>
</dbReference>
<keyword evidence="3" id="KW-0408">Iron</keyword>
<dbReference type="Gene3D" id="3.30.70.20">
    <property type="match status" value="2"/>
</dbReference>
<dbReference type="InterPro" id="IPR017896">
    <property type="entry name" value="4Fe4S_Fe-S-bd"/>
</dbReference>
<protein>
    <recommendedName>
        <fullName evidence="6">4Fe-4S ferredoxin-type domain-containing protein</fullName>
    </recommendedName>
</protein>
<dbReference type="PROSITE" id="PS51379">
    <property type="entry name" value="4FE4S_FER_2"/>
    <property type="match status" value="3"/>
</dbReference>
<evidence type="ECO:0000256" key="5">
    <source>
        <dbReference type="SAM" id="MobiDB-lite"/>
    </source>
</evidence>
<reference evidence="7 8" key="1">
    <citation type="submission" date="2018-07" db="EMBL/GenBank/DDBJ databases">
        <title>Bacillus sp. YLB-04 draft genome sequence.</title>
        <authorList>
            <person name="Yu L."/>
            <person name="Tang X."/>
        </authorList>
    </citation>
    <scope>NUCLEOTIDE SEQUENCE [LARGE SCALE GENOMIC DNA]</scope>
    <source>
        <strain evidence="7 8">YLB-04</strain>
    </source>
</reference>